<dbReference type="STRING" id="1526658.BHK69_09780"/>
<dbReference type="Proteomes" id="UP000094969">
    <property type="component" value="Chromosome"/>
</dbReference>
<reference evidence="1 2" key="1">
    <citation type="journal article" date="2015" name="Antonie Van Leeuwenhoek">
        <title>Bosea vaviloviae sp. nov., a new species of slow-growing rhizobia isolated from nodules of the relict species Vavilovia formosa (Stev.) Fed.</title>
        <authorList>
            <person name="Safronova V.I."/>
            <person name="Kuznetsova I.G."/>
            <person name="Sazanova A.L."/>
            <person name="Kimeklis A.K."/>
            <person name="Belimov A.A."/>
            <person name="Andronov E.E."/>
            <person name="Pinaev A.G."/>
            <person name="Chizhevskaya E.P."/>
            <person name="Pukhaev A.R."/>
            <person name="Popov K.P."/>
            <person name="Willems A."/>
            <person name="Tikhonovich I.A."/>
        </authorList>
    </citation>
    <scope>NUCLEOTIDE SEQUENCE [LARGE SCALE GENOMIC DNA]</scope>
    <source>
        <strain evidence="1 2">Vaf18</strain>
    </source>
</reference>
<dbReference type="SUPFAM" id="SSF55144">
    <property type="entry name" value="LigT-like"/>
    <property type="match status" value="1"/>
</dbReference>
<keyword evidence="2" id="KW-1185">Reference proteome</keyword>
<dbReference type="Gene3D" id="3.90.1140.10">
    <property type="entry name" value="Cyclic phosphodiesterase"/>
    <property type="match status" value="1"/>
</dbReference>
<dbReference type="OrthoDB" id="1492719at2"/>
<dbReference type="InterPro" id="IPR009097">
    <property type="entry name" value="Cyclic_Pdiesterase"/>
</dbReference>
<sequence length="169" mass="18480">MTPLIHSIWLLPKTEDETLLAEVVAELSRRFDTPLFAPHLTMKGDTDLPMAALETAIAEAAGAVARFAEEIAAIETSESYFRSFYARFAVSAPLARLKQRLDAQAAEAFMPHVSLLYGPVAPELKAAVAEEVGRRLKGRAVSFDRLCVVRSGQDIPIADWRVVASAWLG</sequence>
<dbReference type="AlphaFoldDB" id="A0A1D7U016"/>
<proteinExistence type="predicted"/>
<dbReference type="KEGG" id="bvv:BHK69_09780"/>
<protein>
    <recommendedName>
        <fullName evidence="3">Haloacid dehalogenase</fullName>
    </recommendedName>
</protein>
<gene>
    <name evidence="1" type="ORF">BHK69_09780</name>
</gene>
<dbReference type="PANTHER" id="PTHR28141:SF1">
    <property type="entry name" value="2',3'-CYCLIC-NUCLEOTIDE 3'-PHOSPHODIESTERASE"/>
    <property type="match status" value="1"/>
</dbReference>
<dbReference type="EMBL" id="CP017147">
    <property type="protein sequence ID" value="AOO80718.1"/>
    <property type="molecule type" value="Genomic_DNA"/>
</dbReference>
<dbReference type="GO" id="GO:0004113">
    <property type="term" value="F:2',3'-cyclic-nucleotide 3'-phosphodiesterase activity"/>
    <property type="evidence" value="ECO:0007669"/>
    <property type="project" value="TreeGrafter"/>
</dbReference>
<dbReference type="PANTHER" id="PTHR28141">
    <property type="entry name" value="2',3'-CYCLIC-NUCLEOTIDE 3'-PHOSPHODIESTERASE"/>
    <property type="match status" value="1"/>
</dbReference>
<evidence type="ECO:0008006" key="3">
    <source>
        <dbReference type="Google" id="ProtNLM"/>
    </source>
</evidence>
<dbReference type="InterPro" id="IPR012386">
    <property type="entry name" value="Cyclic-nucl_3Pdiesterase"/>
</dbReference>
<evidence type="ECO:0000313" key="1">
    <source>
        <dbReference type="EMBL" id="AOO80718.1"/>
    </source>
</evidence>
<organism evidence="1 2">
    <name type="scientific">Bosea vaviloviae</name>
    <dbReference type="NCBI Taxonomy" id="1526658"/>
    <lineage>
        <taxon>Bacteria</taxon>
        <taxon>Pseudomonadati</taxon>
        <taxon>Pseudomonadota</taxon>
        <taxon>Alphaproteobacteria</taxon>
        <taxon>Hyphomicrobiales</taxon>
        <taxon>Boseaceae</taxon>
        <taxon>Bosea</taxon>
    </lineage>
</organism>
<dbReference type="GO" id="GO:0009187">
    <property type="term" value="P:cyclic nucleotide metabolic process"/>
    <property type="evidence" value="ECO:0007669"/>
    <property type="project" value="TreeGrafter"/>
</dbReference>
<evidence type="ECO:0000313" key="2">
    <source>
        <dbReference type="Proteomes" id="UP000094969"/>
    </source>
</evidence>
<accession>A0A1D7U016</accession>
<name>A0A1D7U016_9HYPH</name>
<dbReference type="RefSeq" id="WP_069689936.1">
    <property type="nucleotide sequence ID" value="NZ_CP017147.1"/>
</dbReference>
<dbReference type="Pfam" id="PF13563">
    <property type="entry name" value="2_5_RNA_ligase2"/>
    <property type="match status" value="1"/>
</dbReference>